<keyword evidence="8" id="KW-0805">Transcription regulation</keyword>
<keyword evidence="11" id="KW-0539">Nucleus</keyword>
<keyword evidence="5" id="KW-0677">Repeat</keyword>
<evidence type="ECO:0000256" key="11">
    <source>
        <dbReference type="ARBA" id="ARBA00023242"/>
    </source>
</evidence>
<evidence type="ECO:0000256" key="6">
    <source>
        <dbReference type="ARBA" id="ARBA00022771"/>
    </source>
</evidence>
<comment type="similarity">
    <text evidence="2">Belongs to the GLI C2H2-type zinc-finger protein family.</text>
</comment>
<feature type="region of interest" description="Disordered" evidence="13">
    <location>
        <begin position="420"/>
        <end position="439"/>
    </location>
</feature>
<dbReference type="Proteomes" id="UP000694558">
    <property type="component" value="Chromosome 12"/>
</dbReference>
<dbReference type="InterPro" id="IPR056436">
    <property type="entry name" value="Znf-C2H2_ZIC1-5/GLI1-3-like"/>
</dbReference>
<dbReference type="InterPro" id="IPR013087">
    <property type="entry name" value="Znf_C2H2_type"/>
</dbReference>
<dbReference type="SUPFAM" id="SSF57667">
    <property type="entry name" value="beta-beta-alpha zinc fingers"/>
    <property type="match status" value="3"/>
</dbReference>
<evidence type="ECO:0000256" key="3">
    <source>
        <dbReference type="ARBA" id="ARBA00022491"/>
    </source>
</evidence>
<dbReference type="FunFam" id="3.30.160.60:FF:000019">
    <property type="entry name" value="GLI family zinc finger 3"/>
    <property type="match status" value="1"/>
</dbReference>
<evidence type="ECO:0000256" key="1">
    <source>
        <dbReference type="ARBA" id="ARBA00004123"/>
    </source>
</evidence>
<feature type="domain" description="C2H2-type" evidence="14">
    <location>
        <begin position="602"/>
        <end position="632"/>
    </location>
</feature>
<evidence type="ECO:0000256" key="4">
    <source>
        <dbReference type="ARBA" id="ARBA00022723"/>
    </source>
</evidence>
<reference evidence="15" key="2">
    <citation type="submission" date="2025-08" db="UniProtKB">
        <authorList>
            <consortium name="Ensembl"/>
        </authorList>
    </citation>
    <scope>IDENTIFICATION</scope>
</reference>
<feature type="domain" description="C2H2-type" evidence="14">
    <location>
        <begin position="699"/>
        <end position="728"/>
    </location>
</feature>
<evidence type="ECO:0000256" key="10">
    <source>
        <dbReference type="ARBA" id="ARBA00023163"/>
    </source>
</evidence>
<evidence type="ECO:0000256" key="9">
    <source>
        <dbReference type="ARBA" id="ARBA00023125"/>
    </source>
</evidence>
<comment type="subcellular location">
    <subcellularLocation>
        <location evidence="1">Nucleus</location>
    </subcellularLocation>
</comment>
<evidence type="ECO:0000313" key="16">
    <source>
        <dbReference type="Proteomes" id="UP000694558"/>
    </source>
</evidence>
<feature type="compositionally biased region" description="Low complexity" evidence="13">
    <location>
        <begin position="355"/>
        <end position="379"/>
    </location>
</feature>
<dbReference type="GO" id="GO:0000978">
    <property type="term" value="F:RNA polymerase II cis-regulatory region sequence-specific DNA binding"/>
    <property type="evidence" value="ECO:0007669"/>
    <property type="project" value="TreeGrafter"/>
</dbReference>
<dbReference type="GO" id="GO:0005634">
    <property type="term" value="C:nucleus"/>
    <property type="evidence" value="ECO:0007669"/>
    <property type="project" value="UniProtKB-SubCell"/>
</dbReference>
<keyword evidence="7" id="KW-0862">Zinc</keyword>
<feature type="domain" description="C2H2-type" evidence="14">
    <location>
        <begin position="669"/>
        <end position="698"/>
    </location>
</feature>
<evidence type="ECO:0000256" key="2">
    <source>
        <dbReference type="ARBA" id="ARBA00010831"/>
    </source>
</evidence>
<dbReference type="InterPro" id="IPR043359">
    <property type="entry name" value="GLI-like"/>
</dbReference>
<dbReference type="AlphaFoldDB" id="A0A8D3DYJ8"/>
<feature type="compositionally biased region" description="Polar residues" evidence="13">
    <location>
        <begin position="561"/>
        <end position="588"/>
    </location>
</feature>
<feature type="domain" description="C2H2-type" evidence="14">
    <location>
        <begin position="636"/>
        <end position="668"/>
    </location>
</feature>
<keyword evidence="9" id="KW-0238">DNA-binding</keyword>
<dbReference type="GeneTree" id="ENSGT00940000159218"/>
<dbReference type="InterPro" id="IPR036236">
    <property type="entry name" value="Znf_C2H2_sf"/>
</dbReference>
<dbReference type="PANTHER" id="PTHR45718:SF3">
    <property type="entry name" value="ZINC FINGER PROTEIN GLIS1"/>
    <property type="match status" value="1"/>
</dbReference>
<name>A0A8D3DYJ8_SCOMX</name>
<dbReference type="GO" id="GO:0008270">
    <property type="term" value="F:zinc ion binding"/>
    <property type="evidence" value="ECO:0007669"/>
    <property type="project" value="UniProtKB-KW"/>
</dbReference>
<dbReference type="FunFam" id="3.30.160.60:FF:000048">
    <property type="entry name" value="GLI family zinc finger 3"/>
    <property type="match status" value="1"/>
</dbReference>
<dbReference type="FunFam" id="3.30.160.60:FF:000036">
    <property type="entry name" value="GLI family zinc finger 3"/>
    <property type="match status" value="1"/>
</dbReference>
<feature type="region of interest" description="Disordered" evidence="13">
    <location>
        <begin position="523"/>
        <end position="593"/>
    </location>
</feature>
<feature type="region of interest" description="Disordered" evidence="13">
    <location>
        <begin position="355"/>
        <end position="398"/>
    </location>
</feature>
<organism evidence="15 16">
    <name type="scientific">Scophthalmus maximus</name>
    <name type="common">Turbot</name>
    <name type="synonym">Psetta maxima</name>
    <dbReference type="NCBI Taxonomy" id="52904"/>
    <lineage>
        <taxon>Eukaryota</taxon>
        <taxon>Metazoa</taxon>
        <taxon>Chordata</taxon>
        <taxon>Craniata</taxon>
        <taxon>Vertebrata</taxon>
        <taxon>Euteleostomi</taxon>
        <taxon>Actinopterygii</taxon>
        <taxon>Neopterygii</taxon>
        <taxon>Teleostei</taxon>
        <taxon>Neoteleostei</taxon>
        <taxon>Acanthomorphata</taxon>
        <taxon>Carangaria</taxon>
        <taxon>Pleuronectiformes</taxon>
        <taxon>Pleuronectoidei</taxon>
        <taxon>Scophthalmidae</taxon>
        <taxon>Scophthalmus</taxon>
    </lineage>
</organism>
<sequence>MQNSPALFGMVSHCQAPVFTDFPGVALSVYSGGKADMCARRAGGAAFGAQMCRSPHDAAAHMNCGSPKRVGAAEPRAHLSAKTPRSCFSLAPMQVNGAYCTEKGADADLGDAQDSLMRCGQSLPLSVGGHSGGLYPQSLHCDRPTPDLLLQDGPHRDTRSSSAFQRTLSGVSPGLGCGSASAARSNLPYQIKQENSMGYKTSSTVSGVCNMSLAGFQICRAGQGLGVPRDGTVGAPHVSNNGSGVCSAGGVGRAASRDAVQSFNNEDGSSPLALSPTGSHHSARLLSANSLKRHCLSLASQSTAAAGTGSIAATSSPSATGAAAEEINITAIICSSSQKSMLACINGLRTNLSPSHTSSAGFSSSSSSSSTSPPSNSCSQDALQRPPPHGSPQLASVQESCQLSSPATCLLSLSSSSFTSSSSVSSVEPEQVQGQSQGLCDEQRSMLQGRGTGGTAGGGVGGSDGLGLLMSGALMSGTLHSGPEAGALLDGGQRSGAALKQEPLDDFSPSEDELFQHHYHHHLSGRAGHLHHPHHPPRPAMPPPYHLHQYVGPSPGGLLHNLSQQTAPASSLGPKQTSGGPPGSNTAPEQEEVVGRALGDKQVCRWIDCSAAYEQQEELVRHIEKVHIDQRKGEDFTCFWAGCIRRYKPFNARYKLLIHMRVHSGEKPNKCMFEGCNKAFSRLENLKIHLRSHTGEKPYLCQHPGCQKAFSNSSDRAKHQRTHLDTKPYACQIPGCTKRYTDPSSLRKHVKIHSAKEQQVRRKLRPCPHLEQDVLSECLSMQHLQSSTSSQHLFNGKDGHSPGLGQDIFTGAHGTLPSYNTLIM</sequence>
<keyword evidence="4" id="KW-0479">Metal-binding</keyword>
<evidence type="ECO:0000259" key="14">
    <source>
        <dbReference type="PROSITE" id="PS50157"/>
    </source>
</evidence>
<dbReference type="GO" id="GO:0000981">
    <property type="term" value="F:DNA-binding transcription factor activity, RNA polymerase II-specific"/>
    <property type="evidence" value="ECO:0007669"/>
    <property type="project" value="TreeGrafter"/>
</dbReference>
<evidence type="ECO:0000313" key="15">
    <source>
        <dbReference type="Ensembl" id="ENSSMAP00000064607.1"/>
    </source>
</evidence>
<feature type="compositionally biased region" description="Basic residues" evidence="13">
    <location>
        <begin position="523"/>
        <end position="537"/>
    </location>
</feature>
<keyword evidence="10" id="KW-0804">Transcription</keyword>
<reference evidence="15" key="1">
    <citation type="submission" date="2023-05" db="EMBL/GenBank/DDBJ databases">
        <title>High-quality long-read genome of Scophthalmus maximus.</title>
        <authorList>
            <person name="Lien S."/>
            <person name="Martinez P."/>
        </authorList>
    </citation>
    <scope>NUCLEOTIDE SEQUENCE [LARGE SCALE GENOMIC DNA]</scope>
</reference>
<keyword evidence="6 12" id="KW-0863">Zinc-finger</keyword>
<dbReference type="PROSITE" id="PS00028">
    <property type="entry name" value="ZINC_FINGER_C2H2_1"/>
    <property type="match status" value="4"/>
</dbReference>
<dbReference type="Pfam" id="PF00096">
    <property type="entry name" value="zf-C2H2"/>
    <property type="match status" value="3"/>
</dbReference>
<evidence type="ECO:0000256" key="7">
    <source>
        <dbReference type="ARBA" id="ARBA00022833"/>
    </source>
</evidence>
<dbReference type="FunFam" id="3.30.160.60:FF:000031">
    <property type="entry name" value="GLI family zinc finger 3"/>
    <property type="match status" value="1"/>
</dbReference>
<dbReference type="PANTHER" id="PTHR45718">
    <property type="entry name" value="TRANSCRIPTIONAL ACTIVATOR CUBITUS INTERRUPTUS"/>
    <property type="match status" value="1"/>
</dbReference>
<keyword evidence="3" id="KW-0678">Repressor</keyword>
<dbReference type="Gene3D" id="3.30.160.60">
    <property type="entry name" value="Classic Zinc Finger"/>
    <property type="match status" value="5"/>
</dbReference>
<evidence type="ECO:0000256" key="13">
    <source>
        <dbReference type="SAM" id="MobiDB-lite"/>
    </source>
</evidence>
<dbReference type="Ensembl" id="ENSSMAT00000054867.1">
    <property type="protein sequence ID" value="ENSSMAP00000064607.1"/>
    <property type="gene ID" value="ENSSMAG00000007156.2"/>
</dbReference>
<dbReference type="Pfam" id="PF23561">
    <property type="entry name" value="zf-C2H2_15"/>
    <property type="match status" value="1"/>
</dbReference>
<evidence type="ECO:0000256" key="8">
    <source>
        <dbReference type="ARBA" id="ARBA00023015"/>
    </source>
</evidence>
<feature type="domain" description="C2H2-type" evidence="14">
    <location>
        <begin position="729"/>
        <end position="758"/>
    </location>
</feature>
<evidence type="ECO:0000256" key="12">
    <source>
        <dbReference type="PROSITE-ProRule" id="PRU00042"/>
    </source>
</evidence>
<evidence type="ECO:0000256" key="5">
    <source>
        <dbReference type="ARBA" id="ARBA00022737"/>
    </source>
</evidence>
<dbReference type="PROSITE" id="PS50157">
    <property type="entry name" value="ZINC_FINGER_C2H2_2"/>
    <property type="match status" value="5"/>
</dbReference>
<gene>
    <name evidence="15" type="primary">LOC118318783</name>
</gene>
<dbReference type="FunFam" id="3.30.160.60:FF:000453">
    <property type="entry name" value="GLIS family zinc finger 3"/>
    <property type="match status" value="1"/>
</dbReference>
<proteinExistence type="inferred from homology"/>
<protein>
    <submittedName>
        <fullName evidence="15">GLIS family zinc finger 1b</fullName>
    </submittedName>
</protein>
<accession>A0A8D3DYJ8</accession>
<dbReference type="SMART" id="SM00355">
    <property type="entry name" value="ZnF_C2H2"/>
    <property type="match status" value="5"/>
</dbReference>